<feature type="compositionally biased region" description="Basic and acidic residues" evidence="1">
    <location>
        <begin position="7"/>
        <end position="41"/>
    </location>
</feature>
<keyword evidence="2" id="KW-1133">Transmembrane helix</keyword>
<proteinExistence type="predicted"/>
<comment type="caution">
    <text evidence="3">The sequence shown here is derived from an EMBL/GenBank/DDBJ whole genome shotgun (WGS) entry which is preliminary data.</text>
</comment>
<feature type="transmembrane region" description="Helical" evidence="2">
    <location>
        <begin position="74"/>
        <end position="92"/>
    </location>
</feature>
<evidence type="ECO:0000313" key="4">
    <source>
        <dbReference type="Proteomes" id="UP000745764"/>
    </source>
</evidence>
<dbReference type="EMBL" id="CAINUL010000014">
    <property type="protein sequence ID" value="CAD0112083.1"/>
    <property type="molecule type" value="Genomic_DNA"/>
</dbReference>
<feature type="transmembrane region" description="Helical" evidence="2">
    <location>
        <begin position="199"/>
        <end position="219"/>
    </location>
</feature>
<dbReference type="Proteomes" id="UP000745764">
    <property type="component" value="Unassembled WGS sequence"/>
</dbReference>
<evidence type="ECO:0000313" key="3">
    <source>
        <dbReference type="EMBL" id="CAD0112083.1"/>
    </source>
</evidence>
<sequence length="506" mass="57364">TAMSASHHYEQLQRDHDSEHAVDRHKETDTTEDPRLYPREFKSPSASHTLWLGGVFSRRFGTIRQESIDVDLRYILPIAVLVGLFSAIPYLVHTATWEKMAKIARKTELNDTAIDLIVFRKISFTAAKAIDLAWNVLVGRDFQATAAFMCYRLFTGILYLLAEQQSVSAETFSALVFNPTSLLSLGPVFRTMVVGKLALFNRLAAIWIAISIMYLLLIVTMADLMTGYITGEVTWLPNGTMMEMDPVDWDGLGTISNSLYTDPPPENATLPGKTTVRLNWTQPANVSQAIVPSSPGSLNGTMFFQQCLNVSDMGLFYVDAIDRWGPPYDSWVPGYTDFTVSPEVRLLTSYPAKSCMNLFVVGEWTYNMYMVGKWWQDATNFRCLPSTDYAWYTILLTSINSLWLVITVSLWLYVELKSQSLQKRGAMGTWRAVLDLASAFQQRLGHDTGGYTEAELEQTIGKLQPLAYDVYAADLMGTERIVLRECKGTNEWRKKRFTLRWRTKYC</sequence>
<keyword evidence="4" id="KW-1185">Reference proteome</keyword>
<accession>A0A9N8PTB9</accession>
<dbReference type="AlphaFoldDB" id="A0A9N8PTB9"/>
<feature type="region of interest" description="Disordered" evidence="1">
    <location>
        <begin position="1"/>
        <end position="41"/>
    </location>
</feature>
<dbReference type="OrthoDB" id="3903561at2759"/>
<evidence type="ECO:0000256" key="1">
    <source>
        <dbReference type="SAM" id="MobiDB-lite"/>
    </source>
</evidence>
<gene>
    <name evidence="3" type="ORF">AWRI4620_LOCUS6338</name>
</gene>
<feature type="non-terminal residue" evidence="3">
    <location>
        <position position="1"/>
    </location>
</feature>
<keyword evidence="2" id="KW-0472">Membrane</keyword>
<protein>
    <submittedName>
        <fullName evidence="3">Uncharacterized protein</fullName>
    </submittedName>
</protein>
<reference evidence="3" key="1">
    <citation type="submission" date="2020-06" db="EMBL/GenBank/DDBJ databases">
        <authorList>
            <person name="Onetto C."/>
        </authorList>
    </citation>
    <scope>NUCLEOTIDE SEQUENCE</scope>
</reference>
<organism evidence="3 4">
    <name type="scientific">Aureobasidium uvarum</name>
    <dbReference type="NCBI Taxonomy" id="2773716"/>
    <lineage>
        <taxon>Eukaryota</taxon>
        <taxon>Fungi</taxon>
        <taxon>Dikarya</taxon>
        <taxon>Ascomycota</taxon>
        <taxon>Pezizomycotina</taxon>
        <taxon>Dothideomycetes</taxon>
        <taxon>Dothideomycetidae</taxon>
        <taxon>Dothideales</taxon>
        <taxon>Saccotheciaceae</taxon>
        <taxon>Aureobasidium</taxon>
    </lineage>
</organism>
<name>A0A9N8PTB9_9PEZI</name>
<keyword evidence="2" id="KW-0812">Transmembrane</keyword>
<evidence type="ECO:0000256" key="2">
    <source>
        <dbReference type="SAM" id="Phobius"/>
    </source>
</evidence>
<feature type="transmembrane region" description="Helical" evidence="2">
    <location>
        <begin position="389"/>
        <end position="414"/>
    </location>
</feature>